<dbReference type="PANTHER" id="PTHR12526">
    <property type="entry name" value="GLYCOSYLTRANSFERASE"/>
    <property type="match status" value="1"/>
</dbReference>
<dbReference type="Pfam" id="PF13439">
    <property type="entry name" value="Glyco_transf_4"/>
    <property type="match status" value="1"/>
</dbReference>
<keyword evidence="9" id="KW-1185">Reference proteome</keyword>
<evidence type="ECO:0000256" key="2">
    <source>
        <dbReference type="ARBA" id="ARBA00021292"/>
    </source>
</evidence>
<feature type="region of interest" description="Disordered" evidence="5">
    <location>
        <begin position="450"/>
        <end position="472"/>
    </location>
</feature>
<comment type="similarity">
    <text evidence="1">Belongs to the glycosyltransferase group 1 family. Glycosyltransferase 4 subfamily.</text>
</comment>
<keyword evidence="4 8" id="KW-0808">Transferase</keyword>
<dbReference type="RefSeq" id="WP_076043429.1">
    <property type="nucleotide sequence ID" value="NZ_MQUR01000008.1"/>
</dbReference>
<sequence length="472" mass="50700">MDIVLTVSDQVWGGKHRYMRDMADGLARAGHTVTVLAEEGGAMLQRCRAEGLATASVPPFASDAAADAVRGVLRRHHPGIVCVSGRADAAAVHRARSQDPADAAVCLFRHSAFPLGTTDDVRDLFSGVDLVFATSREQRQRQFEPLITAGVLKDDQVEVLTSGVTGSLLEALDAVDRTVARRELGAAPEQFVHVVLARLSWEKGIDRVVDAFADIELPPGATPPLLVIAGDGPLEEDLRRQAAERGVADRVRFLGHLDEVAPVVVAGDAMVLASTVPETGPLALKEAMAAGRPVIASAQGGIPEFVEDERHGLLVIDDEDLRQAMQGLVNDREAAEAMGVAGRQSVRGGHRAERRVEYLVHRLDLLALDRLGPAALLDEVVWDDVRVREESDGGFVFVPRTSHIMELDGDTYALVRTALEAGDPRRLAEVRGGRPDVLVRRLYAMGALIRPPGEPAPAPPAADTERPVPEHV</sequence>
<feature type="compositionally biased region" description="Basic and acidic residues" evidence="5">
    <location>
        <begin position="463"/>
        <end position="472"/>
    </location>
</feature>
<evidence type="ECO:0000256" key="3">
    <source>
        <dbReference type="ARBA" id="ARBA00022676"/>
    </source>
</evidence>
<keyword evidence="3" id="KW-0328">Glycosyltransferase</keyword>
<dbReference type="Proteomes" id="UP000187151">
    <property type="component" value="Unassembled WGS sequence"/>
</dbReference>
<organism evidence="8 9">
    <name type="scientific">Streptomyces amritsarensis</name>
    <dbReference type="NCBI Taxonomy" id="681158"/>
    <lineage>
        <taxon>Bacteria</taxon>
        <taxon>Bacillati</taxon>
        <taxon>Actinomycetota</taxon>
        <taxon>Actinomycetes</taxon>
        <taxon>Kitasatosporales</taxon>
        <taxon>Streptomycetaceae</taxon>
        <taxon>Streptomyces</taxon>
    </lineage>
</organism>
<evidence type="ECO:0000313" key="9">
    <source>
        <dbReference type="Proteomes" id="UP000187151"/>
    </source>
</evidence>
<accession>A0ABX3G7K3</accession>
<dbReference type="InterPro" id="IPR028098">
    <property type="entry name" value="Glyco_trans_4-like_N"/>
</dbReference>
<gene>
    <name evidence="8" type="ORF">AVW11_05860</name>
</gene>
<dbReference type="Gene3D" id="3.40.50.2000">
    <property type="entry name" value="Glycogen Phosphorylase B"/>
    <property type="match status" value="2"/>
</dbReference>
<reference evidence="8 9" key="1">
    <citation type="submission" date="2016-01" db="EMBL/GenBank/DDBJ databases">
        <title>Streptomyces amritsarensis strain MTCC 11845 genome sequencing and assembly.</title>
        <authorList>
            <person name="Sharma D."/>
            <person name="Nair G.R."/>
            <person name="Kaur G."/>
            <person name="Manhas R.K."/>
            <person name="Mayilraj S."/>
        </authorList>
    </citation>
    <scope>NUCLEOTIDE SEQUENCE [LARGE SCALE GENOMIC DNA]</scope>
    <source>
        <strain evidence="8 9">MTCC 11845</strain>
    </source>
</reference>
<evidence type="ECO:0000259" key="6">
    <source>
        <dbReference type="Pfam" id="PF00534"/>
    </source>
</evidence>
<comment type="caution">
    <text evidence="8">The sequence shown here is derived from an EMBL/GenBank/DDBJ whole genome shotgun (WGS) entry which is preliminary data.</text>
</comment>
<dbReference type="PANTHER" id="PTHR12526:SF640">
    <property type="entry name" value="COLANIC ACID BIOSYNTHESIS GLYCOSYLTRANSFERASE WCAL-RELATED"/>
    <property type="match status" value="1"/>
</dbReference>
<evidence type="ECO:0000259" key="7">
    <source>
        <dbReference type="Pfam" id="PF13439"/>
    </source>
</evidence>
<dbReference type="InterPro" id="IPR001296">
    <property type="entry name" value="Glyco_trans_1"/>
</dbReference>
<name>A0ABX3G7K3_9ACTN</name>
<dbReference type="SUPFAM" id="SSF53756">
    <property type="entry name" value="UDP-Glycosyltransferase/glycogen phosphorylase"/>
    <property type="match status" value="1"/>
</dbReference>
<dbReference type="CDD" id="cd03801">
    <property type="entry name" value="GT4_PimA-like"/>
    <property type="match status" value="1"/>
</dbReference>
<feature type="domain" description="Glycosyltransferase subfamily 4-like N-terminal" evidence="7">
    <location>
        <begin position="12"/>
        <end position="140"/>
    </location>
</feature>
<evidence type="ECO:0000256" key="4">
    <source>
        <dbReference type="ARBA" id="ARBA00022679"/>
    </source>
</evidence>
<proteinExistence type="inferred from homology"/>
<evidence type="ECO:0000256" key="1">
    <source>
        <dbReference type="ARBA" id="ARBA00009481"/>
    </source>
</evidence>
<dbReference type="GO" id="GO:0016740">
    <property type="term" value="F:transferase activity"/>
    <property type="evidence" value="ECO:0007669"/>
    <property type="project" value="UniProtKB-KW"/>
</dbReference>
<evidence type="ECO:0000256" key="5">
    <source>
        <dbReference type="SAM" id="MobiDB-lite"/>
    </source>
</evidence>
<dbReference type="EMBL" id="MQUR01000008">
    <property type="protein sequence ID" value="OLZ71763.1"/>
    <property type="molecule type" value="Genomic_DNA"/>
</dbReference>
<feature type="domain" description="Glycosyl transferase family 1" evidence="6">
    <location>
        <begin position="177"/>
        <end position="344"/>
    </location>
</feature>
<protein>
    <recommendedName>
        <fullName evidence="2">D-inositol 3-phosphate glycosyltransferase</fullName>
    </recommendedName>
</protein>
<dbReference type="Pfam" id="PF00534">
    <property type="entry name" value="Glycos_transf_1"/>
    <property type="match status" value="1"/>
</dbReference>
<evidence type="ECO:0000313" key="8">
    <source>
        <dbReference type="EMBL" id="OLZ71763.1"/>
    </source>
</evidence>